<dbReference type="AlphaFoldDB" id="A0A2L2X8Q6"/>
<evidence type="ECO:0000313" key="2">
    <source>
        <dbReference type="Proteomes" id="UP000239549"/>
    </source>
</evidence>
<organism evidence="1 2">
    <name type="scientific">Desulfocucumis palustris</name>
    <dbReference type="NCBI Taxonomy" id="1898651"/>
    <lineage>
        <taxon>Bacteria</taxon>
        <taxon>Bacillati</taxon>
        <taxon>Bacillota</taxon>
        <taxon>Clostridia</taxon>
        <taxon>Eubacteriales</taxon>
        <taxon>Desulfocucumaceae</taxon>
        <taxon>Desulfocucumis</taxon>
    </lineage>
</organism>
<dbReference type="Proteomes" id="UP000239549">
    <property type="component" value="Unassembled WGS sequence"/>
</dbReference>
<dbReference type="EMBL" id="BFAV01000028">
    <property type="protein sequence ID" value="GBF32382.1"/>
    <property type="molecule type" value="Genomic_DNA"/>
</dbReference>
<gene>
    <name evidence="1" type="ORF">DCCM_0576</name>
</gene>
<accession>A0A2L2X8Q6</accession>
<reference evidence="2" key="1">
    <citation type="submission" date="2018-02" db="EMBL/GenBank/DDBJ databases">
        <title>Genome sequence of Desulfocucumis palustris strain NAW-5.</title>
        <authorList>
            <person name="Watanabe M."/>
            <person name="Kojima H."/>
            <person name="Fukui M."/>
        </authorList>
    </citation>
    <scope>NUCLEOTIDE SEQUENCE [LARGE SCALE GENOMIC DNA]</scope>
    <source>
        <strain evidence="2">NAW-5</strain>
    </source>
</reference>
<comment type="caution">
    <text evidence="1">The sequence shown here is derived from an EMBL/GenBank/DDBJ whole genome shotgun (WGS) entry which is preliminary data.</text>
</comment>
<name>A0A2L2X8Q6_9FIRM</name>
<protein>
    <submittedName>
        <fullName evidence="1">Uncharacterized protein</fullName>
    </submittedName>
</protein>
<evidence type="ECO:0000313" key="1">
    <source>
        <dbReference type="EMBL" id="GBF32382.1"/>
    </source>
</evidence>
<proteinExistence type="predicted"/>
<keyword evidence="2" id="KW-1185">Reference proteome</keyword>
<sequence>MIHSLSLFFAAHCKRPAQGQKLPEKFLNLIAYDNPAVNLESN</sequence>